<gene>
    <name evidence="4" type="ORF">DBRI00130_LOCUS19113</name>
</gene>
<comment type="similarity">
    <text evidence="1">Belongs to the PstS family.</text>
</comment>
<dbReference type="PANTHER" id="PTHR42996:SF1">
    <property type="entry name" value="PHOSPHATE-BINDING PROTEIN PSTS"/>
    <property type="match status" value="1"/>
</dbReference>
<feature type="signal peptide" evidence="2">
    <location>
        <begin position="1"/>
        <end position="24"/>
    </location>
</feature>
<proteinExistence type="inferred from homology"/>
<evidence type="ECO:0000313" key="4">
    <source>
        <dbReference type="EMBL" id="CAE4615228.1"/>
    </source>
</evidence>
<feature type="chain" id="PRO_5030159465" description="PBP domain-containing protein" evidence="2">
    <location>
        <begin position="25"/>
        <end position="200"/>
    </location>
</feature>
<evidence type="ECO:0000259" key="3">
    <source>
        <dbReference type="Pfam" id="PF12849"/>
    </source>
</evidence>
<keyword evidence="2" id="KW-0732">Signal</keyword>
<dbReference type="InterPro" id="IPR024370">
    <property type="entry name" value="PBP_domain"/>
</dbReference>
<dbReference type="Gene3D" id="3.40.190.10">
    <property type="entry name" value="Periplasmic binding protein-like II"/>
    <property type="match status" value="2"/>
</dbReference>
<reference evidence="4" key="1">
    <citation type="submission" date="2021-01" db="EMBL/GenBank/DDBJ databases">
        <authorList>
            <person name="Corre E."/>
            <person name="Pelletier E."/>
            <person name="Niang G."/>
            <person name="Scheremetjew M."/>
            <person name="Finn R."/>
            <person name="Kale V."/>
            <person name="Holt S."/>
            <person name="Cochrane G."/>
            <person name="Meng A."/>
            <person name="Brown T."/>
            <person name="Cohen L."/>
        </authorList>
    </citation>
    <scope>NUCLEOTIDE SEQUENCE</scope>
    <source>
        <strain evidence="4">GSO104</strain>
    </source>
</reference>
<protein>
    <recommendedName>
        <fullName evidence="3">PBP domain-containing protein</fullName>
    </recommendedName>
</protein>
<name>A0A6S8UB19_9STRA</name>
<sequence>MKFSFFSSAAALSALIATVGVVRGDDVLQIHGSGTTNPSKCIWLIMQDFMERTKLPTKFTYRGVGSSTGQYEFMGTNHTGDFAYVPWNYFGSGDIPFSQENYELLNSNGDEFYQMPFVMGAISVFHNIPGVPGGAGGLKLTPCVLAKIFRTQIQYWDDPEIVLLNDHIASTLKEKRLPIKVARRVLGSSSTATFTQVRSG</sequence>
<feature type="domain" description="PBP" evidence="3">
    <location>
        <begin position="27"/>
        <end position="195"/>
    </location>
</feature>
<dbReference type="Pfam" id="PF12849">
    <property type="entry name" value="PBP_like_2"/>
    <property type="match status" value="1"/>
</dbReference>
<dbReference type="EMBL" id="HBNS01024229">
    <property type="protein sequence ID" value="CAE4615228.1"/>
    <property type="molecule type" value="Transcribed_RNA"/>
</dbReference>
<dbReference type="AlphaFoldDB" id="A0A6S8UB19"/>
<organism evidence="4">
    <name type="scientific">Ditylum brightwellii</name>
    <dbReference type="NCBI Taxonomy" id="49249"/>
    <lineage>
        <taxon>Eukaryota</taxon>
        <taxon>Sar</taxon>
        <taxon>Stramenopiles</taxon>
        <taxon>Ochrophyta</taxon>
        <taxon>Bacillariophyta</taxon>
        <taxon>Mediophyceae</taxon>
        <taxon>Lithodesmiophycidae</taxon>
        <taxon>Lithodesmiales</taxon>
        <taxon>Lithodesmiaceae</taxon>
        <taxon>Ditylum</taxon>
    </lineage>
</organism>
<evidence type="ECO:0000256" key="1">
    <source>
        <dbReference type="ARBA" id="ARBA00008725"/>
    </source>
</evidence>
<dbReference type="PANTHER" id="PTHR42996">
    <property type="entry name" value="PHOSPHATE-BINDING PROTEIN PSTS"/>
    <property type="match status" value="1"/>
</dbReference>
<dbReference type="SUPFAM" id="SSF53850">
    <property type="entry name" value="Periplasmic binding protein-like II"/>
    <property type="match status" value="1"/>
</dbReference>
<dbReference type="InterPro" id="IPR050962">
    <property type="entry name" value="Phosphate-bind_PstS"/>
</dbReference>
<accession>A0A6S8UB19</accession>
<evidence type="ECO:0000256" key="2">
    <source>
        <dbReference type="SAM" id="SignalP"/>
    </source>
</evidence>